<proteinExistence type="predicted"/>
<gene>
    <name evidence="1" type="ORF">KPL71_011461</name>
</gene>
<evidence type="ECO:0000313" key="2">
    <source>
        <dbReference type="Proteomes" id="UP000829398"/>
    </source>
</evidence>
<comment type="caution">
    <text evidence="1">The sequence shown here is derived from an EMBL/GenBank/DDBJ whole genome shotgun (WGS) entry which is preliminary data.</text>
</comment>
<organism evidence="1 2">
    <name type="scientific">Citrus sinensis</name>
    <name type="common">Sweet orange</name>
    <name type="synonym">Citrus aurantium var. sinensis</name>
    <dbReference type="NCBI Taxonomy" id="2711"/>
    <lineage>
        <taxon>Eukaryota</taxon>
        <taxon>Viridiplantae</taxon>
        <taxon>Streptophyta</taxon>
        <taxon>Embryophyta</taxon>
        <taxon>Tracheophyta</taxon>
        <taxon>Spermatophyta</taxon>
        <taxon>Magnoliopsida</taxon>
        <taxon>eudicotyledons</taxon>
        <taxon>Gunneridae</taxon>
        <taxon>Pentapetalae</taxon>
        <taxon>rosids</taxon>
        <taxon>malvids</taxon>
        <taxon>Sapindales</taxon>
        <taxon>Rutaceae</taxon>
        <taxon>Aurantioideae</taxon>
        <taxon>Citrus</taxon>
    </lineage>
</organism>
<name>A0ACB8L3F0_CITSI</name>
<accession>A0ACB8L3F0</accession>
<sequence>MTANSSRMSKSYDVRTILTTSVVGGVWGCVSETVTVTILLTSVVGVLASIRGNRLEKFIDESVTPPPSHTAQRVGDDLRSVENPEYITWRSQDQMLLGWLLSSMSEGIISLVFSLETSLEVWKAIKVQFGSQSKSKLLHLRYMMNSTRKDDLKVTDYFIKMKNIADNMAAAGSALSDDDLILHILSGLGPEYNSVATYITGQIGVGKMNVNEAYAMLLTQEARIEQQAHMLAGMDVKQNFEANLVHNRGFKKGFTSGGKNFGGYGYNLGFGNAGNYGYGGYKGNSGGAGANGGNMSGVNFQQRGYSGDNQRNEGNWNQNPGGYGNFSNKPSGNVKPQWNASKPTCQICFKTGHTANICWKLEEFIASSAYKPPPNRNPKSAYLANMDGASDTNWYLDSGATHHLTNDMNNMHSAEPFAGISKLVVGNGAGLSITHLGHATLKMLVGNTNASFTLNLTNILLVPQITKNLISISQLTKDNNVIVEFTDKFCFVKDKVKNLIILQGKADKGLYRLLLVSPNKTHSHSRIHVKSIESAVPTVPLSMFSAVSSDLQDKISCSYTTSVPCMNSKCLLSTTVLHKRLGHPSSKILDHVIKTYPALKAINGSKFVESCDACMMGKLHRLHFPASFIKTNSPLELLHTDLWGPAPVLSSQGYRYYVSFVDDFTRFTWIFPLKTKSETLSVFKVFKTQIEKQLNRSIKCLQSDWGGEFRSFVPYLHQEGILFRHSCPYTHNQNGIVERKHRHITELGLTLLAQATLPIKFWWESFHTATSIINRLPTPTLSMQSPYETIFHLKSDYNFLRSFGCSCFPFLRDYNKHKFSFHTSKCVFIGYSPLHKGYKCLHPSGKVYISSHVLFDENSFPYQSLFNHSFSQPNTSVSQPNTSVSQTYSLPASNSNLNTFAADAPGNDLISPCLDTNASFNSPNTSPISSSSTTQNNHTSHCPSSSEAQMSPSPLAPLAPVSNSQPTTITSTHHMITRAKAGIFKPKAFLTSHNSLEPNTPSEALSDPNWKAAMQTEYDALIKNNTWSLVPIWVDYSETFSPVIKSSTVRVILSLAVMQGWKVRQIDINNAFLNGNLTEDVYMTQPEGFTVKEGYVCKLNKALYGLKQAPRAWYDKLKHCLTTWNFFNSKADTSLFIKHDIKGLIIVLIYVDDILVTGPDSTVLEEFIAKLSKVFALKDFGLLAYFLGVEVCYTDHGMHLSQTKYIKDLLGRASMQDCKGTDTPFSTGLKLERHARGPLGQEFENPTLYRSLVGGLQYLVLTRPDIAYSVHKLSQYLSSPTIQHWLACKKVLRYLQATITHGLYLQQGESLEVAGLNGYSDAYWACDIDDRKSIGAYCIYLGNNLITWSSKKQGVVAKSSTESEYRALSSACSELSWLQSLFSELNIAQLPTSVLWCDNQSAGALARNPVFHSKSKHIELDVHYIRDKVLSKELEVRYIPTEEQVADILTKPLSFSQFSYFRSKLNVINRPLSLRGDVKDVKEAHLVSCTISKTKDKAEDCSSCCIRLKVDDMAVQVAPGGYVITSTREDSF</sequence>
<keyword evidence="2" id="KW-1185">Reference proteome</keyword>
<evidence type="ECO:0000313" key="1">
    <source>
        <dbReference type="EMBL" id="KAH9767916.1"/>
    </source>
</evidence>
<dbReference type="Proteomes" id="UP000829398">
    <property type="component" value="Chromosome 4"/>
</dbReference>
<dbReference type="EMBL" id="CM039173">
    <property type="protein sequence ID" value="KAH9767916.1"/>
    <property type="molecule type" value="Genomic_DNA"/>
</dbReference>
<reference evidence="2" key="1">
    <citation type="journal article" date="2023" name="Hortic. Res.">
        <title>A chromosome-level phased genome enabling allele-level studies in sweet orange: a case study on citrus Huanglongbing tolerance.</title>
        <authorList>
            <person name="Wu B."/>
            <person name="Yu Q."/>
            <person name="Deng Z."/>
            <person name="Duan Y."/>
            <person name="Luo F."/>
            <person name="Gmitter F. Jr."/>
        </authorList>
    </citation>
    <scope>NUCLEOTIDE SEQUENCE [LARGE SCALE GENOMIC DNA]</scope>
    <source>
        <strain evidence="2">cv. Valencia</strain>
    </source>
</reference>
<protein>
    <submittedName>
        <fullName evidence="1">Retrovirus-related pol polyprotein from transposon RE1</fullName>
    </submittedName>
</protein>